<accession>A0A6C2UIR0</accession>
<keyword evidence="1" id="KW-0378">Hydrolase</keyword>
<name>A0A6C2UIR0_9BACT</name>
<gene>
    <name evidence="5" type="ORF">SCARR_01822</name>
</gene>
<dbReference type="GO" id="GO:0004565">
    <property type="term" value="F:beta-galactosidase activity"/>
    <property type="evidence" value="ECO:0007669"/>
    <property type="project" value="InterPro"/>
</dbReference>
<dbReference type="Pfam" id="PF02449">
    <property type="entry name" value="Glyco_hydro_42"/>
    <property type="match status" value="1"/>
</dbReference>
<keyword evidence="6" id="KW-1185">Reference proteome</keyword>
<evidence type="ECO:0000256" key="1">
    <source>
        <dbReference type="ARBA" id="ARBA00022801"/>
    </source>
</evidence>
<feature type="domain" description="Glycoside hydrolase family 42 N-terminal" evidence="4">
    <location>
        <begin position="386"/>
        <end position="545"/>
    </location>
</feature>
<dbReference type="AlphaFoldDB" id="A0A6C2UIR0"/>
<reference evidence="5 6" key="1">
    <citation type="submission" date="2019-04" db="EMBL/GenBank/DDBJ databases">
        <authorList>
            <person name="Van Vliet M D."/>
        </authorList>
    </citation>
    <scope>NUCLEOTIDE SEQUENCE [LARGE SCALE GENOMIC DNA]</scope>
    <source>
        <strain evidence="5 6">F21</strain>
    </source>
</reference>
<keyword evidence="2" id="KW-0326">Glycosidase</keyword>
<evidence type="ECO:0000313" key="5">
    <source>
        <dbReference type="EMBL" id="VGO19763.1"/>
    </source>
</evidence>
<keyword evidence="3" id="KW-0732">Signal</keyword>
<evidence type="ECO:0000313" key="6">
    <source>
        <dbReference type="Proteomes" id="UP000346198"/>
    </source>
</evidence>
<dbReference type="InterPro" id="IPR013529">
    <property type="entry name" value="Glyco_hydro_42_N"/>
</dbReference>
<sequence length="666" mass="75581">MFKRCNLFLMAGHMFVALLAANADQALHPLKDTHPLKMAMAESRIMVSEEVADPRRPVSTILRPKEGLWDCSSKLWLLVDVENNGATSVLVRAELTSDKKTGWGENRGAVVVPAGEKCSLPILILRGMIEGRDSDGLKAVFGEMRGFPGGYHNAGWRRIDASKLKRVKLDFFTDAPRVECEVSNLRAATDFKLPSNEVLKTKYRPASDEFGQERHSDWKFKIKTSADFPRRLESEKVWLDQFQTLENRSRYGGWTGGERFPATGHFQALEKEGIWWLADPEGYPFWSIGATGFNLGLGKTTTPGIGPWNPRQANLKEKYGADWQAASMEFTHRRLRAWGMNTLGNWSSPEFYFMGKTPYTVACHFSRPSIHEANPKAHSSLPDVFHPDYRKNTFDAVARFTREAQDPWCIGYFIDNELPFPQPTSPAQKALLSPKSCFSRQELIRRLKDKYSTMEKLNTAWNTKYTNWDAMSPPEGNYTQARGADMLEFSEAWYHLYFNACRDAMREHAPNKLYLGSRINHTKNKTALSICAEYADVVSINFYDYTPQVFQAPEGFNAPIMIGEFHFGTITERGVWGGGLCTGMDIGHAASLFENYFEQAVKNPLIVGAHWFKFSDQPLTGRKDGENYRIGFVDVADTPYPEMVNACRSVAEKMYELRITTVLEKE</sequence>
<feature type="chain" id="PRO_5025394740" description="Glycoside hydrolase family 42 N-terminal domain-containing protein" evidence="3">
    <location>
        <begin position="21"/>
        <end position="666"/>
    </location>
</feature>
<dbReference type="SUPFAM" id="SSF51445">
    <property type="entry name" value="(Trans)glycosidases"/>
    <property type="match status" value="1"/>
</dbReference>
<organism evidence="5 6">
    <name type="scientific">Pontiella sulfatireligans</name>
    <dbReference type="NCBI Taxonomy" id="2750658"/>
    <lineage>
        <taxon>Bacteria</taxon>
        <taxon>Pseudomonadati</taxon>
        <taxon>Kiritimatiellota</taxon>
        <taxon>Kiritimatiellia</taxon>
        <taxon>Kiritimatiellales</taxon>
        <taxon>Pontiellaceae</taxon>
        <taxon>Pontiella</taxon>
    </lineage>
</organism>
<dbReference type="EMBL" id="CAAHFH010000001">
    <property type="protein sequence ID" value="VGO19763.1"/>
    <property type="molecule type" value="Genomic_DNA"/>
</dbReference>
<dbReference type="Gene3D" id="3.20.20.80">
    <property type="entry name" value="Glycosidases"/>
    <property type="match status" value="1"/>
</dbReference>
<dbReference type="GO" id="GO:0009341">
    <property type="term" value="C:beta-galactosidase complex"/>
    <property type="evidence" value="ECO:0007669"/>
    <property type="project" value="InterPro"/>
</dbReference>
<evidence type="ECO:0000256" key="3">
    <source>
        <dbReference type="SAM" id="SignalP"/>
    </source>
</evidence>
<evidence type="ECO:0000259" key="4">
    <source>
        <dbReference type="Pfam" id="PF02449"/>
    </source>
</evidence>
<feature type="signal peptide" evidence="3">
    <location>
        <begin position="1"/>
        <end position="20"/>
    </location>
</feature>
<dbReference type="GO" id="GO:0005975">
    <property type="term" value="P:carbohydrate metabolic process"/>
    <property type="evidence" value="ECO:0007669"/>
    <property type="project" value="InterPro"/>
</dbReference>
<protein>
    <recommendedName>
        <fullName evidence="4">Glycoside hydrolase family 42 N-terminal domain-containing protein</fullName>
    </recommendedName>
</protein>
<dbReference type="InterPro" id="IPR017853">
    <property type="entry name" value="GH"/>
</dbReference>
<evidence type="ECO:0000256" key="2">
    <source>
        <dbReference type="ARBA" id="ARBA00023295"/>
    </source>
</evidence>
<dbReference type="Proteomes" id="UP000346198">
    <property type="component" value="Unassembled WGS sequence"/>
</dbReference>
<proteinExistence type="predicted"/>
<dbReference type="RefSeq" id="WP_136061188.1">
    <property type="nucleotide sequence ID" value="NZ_CAAHFH010000001.1"/>
</dbReference>